<evidence type="ECO:0000256" key="4">
    <source>
        <dbReference type="ARBA" id="ARBA00040194"/>
    </source>
</evidence>
<keyword evidence="6" id="KW-0255">Endonuclease</keyword>
<dbReference type="CDD" id="cd00085">
    <property type="entry name" value="HNHc"/>
    <property type="match status" value="1"/>
</dbReference>
<comment type="similarity">
    <text evidence="3">Belongs to the HNH nuclease family.</text>
</comment>
<evidence type="ECO:0000313" key="6">
    <source>
        <dbReference type="EMBL" id="PWT47056.1"/>
    </source>
</evidence>
<gene>
    <name evidence="6" type="ORF">DKZ23_05115</name>
</gene>
<dbReference type="RefSeq" id="WP_134907377.1">
    <property type="nucleotide sequence ID" value="NZ_JAJAOX010000338.1"/>
</dbReference>
<comment type="caution">
    <text evidence="6">The sequence shown here is derived from an EMBL/GenBank/DDBJ whole genome shotgun (WGS) entry which is preliminary data.</text>
</comment>
<dbReference type="PANTHER" id="PTHR41286">
    <property type="entry name" value="HNH NUCLEASE YAJD-RELATED"/>
    <property type="match status" value="1"/>
</dbReference>
<dbReference type="Gene3D" id="1.10.30.50">
    <property type="match status" value="1"/>
</dbReference>
<evidence type="ECO:0000256" key="3">
    <source>
        <dbReference type="ARBA" id="ARBA00038412"/>
    </source>
</evidence>
<sequence length="150" mass="18505">MSKPMHICNHPGCNEVIPYDQRYCKKHDYRKPVDYANKEQRHEFNKETYYKRTHSDREGKYQLFYRSTQWRKLSHHWLMLHPFCASCEAQGRMRKGDVVDHITEIRDDWSKRLDTNNLQTLCYACHNRKTWKQKQVRKKRRESQTDRSQR</sequence>
<dbReference type="Proteomes" id="UP000245866">
    <property type="component" value="Unassembled WGS sequence"/>
</dbReference>
<organism evidence="6 7">
    <name type="scientific">Limosilactobacillus reuteri</name>
    <name type="common">Lactobacillus reuteri</name>
    <dbReference type="NCBI Taxonomy" id="1598"/>
    <lineage>
        <taxon>Bacteria</taxon>
        <taxon>Bacillati</taxon>
        <taxon>Bacillota</taxon>
        <taxon>Bacilli</taxon>
        <taxon>Lactobacillales</taxon>
        <taxon>Lactobacillaceae</taxon>
        <taxon>Limosilactobacillus</taxon>
    </lineage>
</organism>
<dbReference type="GO" id="GO:0003676">
    <property type="term" value="F:nucleic acid binding"/>
    <property type="evidence" value="ECO:0007669"/>
    <property type="project" value="InterPro"/>
</dbReference>
<dbReference type="GO" id="GO:0005829">
    <property type="term" value="C:cytosol"/>
    <property type="evidence" value="ECO:0007669"/>
    <property type="project" value="TreeGrafter"/>
</dbReference>
<evidence type="ECO:0000256" key="1">
    <source>
        <dbReference type="ARBA" id="ARBA00022722"/>
    </source>
</evidence>
<dbReference type="InterPro" id="IPR003615">
    <property type="entry name" value="HNH_nuc"/>
</dbReference>
<dbReference type="AlphaFoldDB" id="A0A317GIK2"/>
<name>A0A317GIK2_LIMRT</name>
<evidence type="ECO:0000256" key="2">
    <source>
        <dbReference type="ARBA" id="ARBA00022801"/>
    </source>
</evidence>
<keyword evidence="2" id="KW-0378">Hydrolase</keyword>
<protein>
    <recommendedName>
        <fullName evidence="4">Putative HNH nuclease YajD</fullName>
    </recommendedName>
</protein>
<keyword evidence="1" id="KW-0540">Nuclease</keyword>
<evidence type="ECO:0000313" key="7">
    <source>
        <dbReference type="Proteomes" id="UP000245866"/>
    </source>
</evidence>
<feature type="domain" description="HNH" evidence="5">
    <location>
        <begin position="84"/>
        <end position="130"/>
    </location>
</feature>
<dbReference type="Pfam" id="PF01844">
    <property type="entry name" value="HNH"/>
    <property type="match status" value="1"/>
</dbReference>
<evidence type="ECO:0000259" key="5">
    <source>
        <dbReference type="Pfam" id="PF01844"/>
    </source>
</evidence>
<reference evidence="6 7" key="1">
    <citation type="journal article" date="2018" name="Front. Microbiol.">
        <title>Comparative Genomics of the Herbivore Gut Symbiont Lactobacillus reuteri Reveals Genetic Diversity and Lifestyle Adaptation.</title>
        <authorList>
            <person name="Zhao J."/>
        </authorList>
    </citation>
    <scope>NUCLEOTIDE SEQUENCE [LARGE SCALE GENOMIC DNA]</scope>
    <source>
        <strain evidence="6 7">LR12</strain>
    </source>
</reference>
<dbReference type="GO" id="GO:0008270">
    <property type="term" value="F:zinc ion binding"/>
    <property type="evidence" value="ECO:0007669"/>
    <property type="project" value="InterPro"/>
</dbReference>
<dbReference type="EMBL" id="QGHS01000050">
    <property type="protein sequence ID" value="PWT47056.1"/>
    <property type="molecule type" value="Genomic_DNA"/>
</dbReference>
<proteinExistence type="inferred from homology"/>
<dbReference type="GO" id="GO:0004519">
    <property type="term" value="F:endonuclease activity"/>
    <property type="evidence" value="ECO:0007669"/>
    <property type="project" value="UniProtKB-KW"/>
</dbReference>
<dbReference type="PANTHER" id="PTHR41286:SF1">
    <property type="entry name" value="HNH NUCLEASE YAJD-RELATED"/>
    <property type="match status" value="1"/>
</dbReference>
<dbReference type="GO" id="GO:0016787">
    <property type="term" value="F:hydrolase activity"/>
    <property type="evidence" value="ECO:0007669"/>
    <property type="project" value="UniProtKB-KW"/>
</dbReference>
<dbReference type="InterPro" id="IPR002711">
    <property type="entry name" value="HNH"/>
</dbReference>
<accession>A0A317GIK2</accession>